<dbReference type="Gene3D" id="3.40.50.1820">
    <property type="entry name" value="alpha/beta hydrolase"/>
    <property type="match status" value="1"/>
</dbReference>
<proteinExistence type="predicted"/>
<dbReference type="InterPro" id="IPR005152">
    <property type="entry name" value="Lipase_secreted"/>
</dbReference>
<name>A0A3D9T1P0_9ACTN</name>
<dbReference type="SUPFAM" id="SSF53474">
    <property type="entry name" value="alpha/beta-Hydrolases"/>
    <property type="match status" value="1"/>
</dbReference>
<reference evidence="1 2" key="1">
    <citation type="submission" date="2018-08" db="EMBL/GenBank/DDBJ databases">
        <title>Sequencing the genomes of 1000 actinobacteria strains.</title>
        <authorList>
            <person name="Klenk H.-P."/>
        </authorList>
    </citation>
    <scope>NUCLEOTIDE SEQUENCE [LARGE SCALE GENOMIC DNA]</scope>
    <source>
        <strain evidence="1 2">DSM 43927</strain>
    </source>
</reference>
<organism evidence="1 2">
    <name type="scientific">Thermomonospora umbrina</name>
    <dbReference type="NCBI Taxonomy" id="111806"/>
    <lineage>
        <taxon>Bacteria</taxon>
        <taxon>Bacillati</taxon>
        <taxon>Actinomycetota</taxon>
        <taxon>Actinomycetes</taxon>
        <taxon>Streptosporangiales</taxon>
        <taxon>Thermomonosporaceae</taxon>
        <taxon>Thermomonospora</taxon>
    </lineage>
</organism>
<dbReference type="EMBL" id="QTTT01000001">
    <property type="protein sequence ID" value="REE97741.1"/>
    <property type="molecule type" value="Genomic_DNA"/>
</dbReference>
<dbReference type="GO" id="GO:0004806">
    <property type="term" value="F:triacylglycerol lipase activity"/>
    <property type="evidence" value="ECO:0007669"/>
    <property type="project" value="InterPro"/>
</dbReference>
<dbReference type="PIRSF" id="PIRSF029171">
    <property type="entry name" value="Esterase_LipA"/>
    <property type="match status" value="1"/>
</dbReference>
<gene>
    <name evidence="1" type="ORF">DFJ69_3216</name>
</gene>
<dbReference type="PANTHER" id="PTHR34853">
    <property type="match status" value="1"/>
</dbReference>
<comment type="caution">
    <text evidence="1">The sequence shown here is derived from an EMBL/GenBank/DDBJ whole genome shotgun (WGS) entry which is preliminary data.</text>
</comment>
<evidence type="ECO:0000313" key="1">
    <source>
        <dbReference type="EMBL" id="REE97741.1"/>
    </source>
</evidence>
<accession>A0A3D9T1P0</accession>
<dbReference type="Pfam" id="PF03583">
    <property type="entry name" value="LIP"/>
    <property type="match status" value="1"/>
</dbReference>
<evidence type="ECO:0000313" key="2">
    <source>
        <dbReference type="Proteomes" id="UP000256661"/>
    </source>
</evidence>
<dbReference type="Gene3D" id="1.10.260.130">
    <property type="match status" value="1"/>
</dbReference>
<dbReference type="AlphaFoldDB" id="A0A3D9T1P0"/>
<dbReference type="GO" id="GO:0016042">
    <property type="term" value="P:lipid catabolic process"/>
    <property type="evidence" value="ECO:0007669"/>
    <property type="project" value="InterPro"/>
</dbReference>
<protein>
    <submittedName>
        <fullName evidence="1">Secretory lipase</fullName>
    </submittedName>
</protein>
<dbReference type="Proteomes" id="UP000256661">
    <property type="component" value="Unassembled WGS sequence"/>
</dbReference>
<dbReference type="PANTHER" id="PTHR34853:SF1">
    <property type="entry name" value="LIPASE 5"/>
    <property type="match status" value="1"/>
</dbReference>
<keyword evidence="2" id="KW-1185">Reference proteome</keyword>
<dbReference type="InterPro" id="IPR029058">
    <property type="entry name" value="AB_hydrolase_fold"/>
</dbReference>
<sequence>MVAKKGAVDVNVDHYCRPPQWRESAIRHFRHPSGEPMPSVPPLGKAMRLAASLLLAATFLPAAFAAPAHAEDPPAGSVPPDQDPFYAAPADIGEYRPGQIVRSRKITPKVGNLDTTSDVWQISYRSNDSHMAPQLIVTSLLVPKKAWAGTGPRPIVSVQAPEDSTGTQCAPSYGLSAGGGVAGAMASLSTGMLSKGWAVALPDHEGPKSVFMVGPQTAYAVLDGIRAVKSFTGAPGIGSDNPWALNGYSGGAQATGWAAQTQPTYAPDVKLKGAAMGGTPADPEAVARFLDGRIFSGFEAAAAVSLATEFPEMDLDQILNDTGRQAMADARGKCLTELLTKFAFKRLSQYTTVPDPLSVPRIRAVLQRNTMGAVAPTTPIFNYHAVTDEIVPIGQANTLVKSWCTKGATVQTVRSLLGEHAFEMLRRNGAVLTFLTDRFADKPAKNTC</sequence>